<dbReference type="InterPro" id="IPR048052">
    <property type="entry name" value="FM1-like"/>
</dbReference>
<accession>C6RBC4</accession>
<proteinExistence type="predicted"/>
<evidence type="ECO:0000313" key="4">
    <source>
        <dbReference type="Proteomes" id="UP000004384"/>
    </source>
</evidence>
<organism evidence="3 4">
    <name type="scientific">Corynebacterium tuberculostearicum SK141</name>
    <dbReference type="NCBI Taxonomy" id="553206"/>
    <lineage>
        <taxon>Bacteria</taxon>
        <taxon>Bacillati</taxon>
        <taxon>Actinomycetota</taxon>
        <taxon>Actinomycetes</taxon>
        <taxon>Mycobacteriales</taxon>
        <taxon>Corynebacteriaceae</taxon>
        <taxon>Corynebacterium</taxon>
    </lineage>
</organism>
<dbReference type="Gene3D" id="2.60.40.10">
    <property type="entry name" value="Immunoglobulins"/>
    <property type="match status" value="2"/>
</dbReference>
<dbReference type="Pfam" id="PF20623">
    <property type="entry name" value="Sgo0707_N2"/>
    <property type="match status" value="1"/>
</dbReference>
<evidence type="ECO:0000256" key="1">
    <source>
        <dbReference type="SAM" id="Phobius"/>
    </source>
</evidence>
<dbReference type="Gene3D" id="2.60.40.740">
    <property type="match status" value="1"/>
</dbReference>
<feature type="domain" description="Sgo0707-like N2" evidence="2">
    <location>
        <begin position="106"/>
        <end position="232"/>
    </location>
</feature>
<comment type="caution">
    <text evidence="3">The sequence shown here is derived from an EMBL/GenBank/DDBJ whole genome shotgun (WGS) entry which is preliminary data.</text>
</comment>
<gene>
    <name evidence="3" type="ORF">CORTU0001_0046</name>
</gene>
<name>C6RBC4_9CORY</name>
<feature type="transmembrane region" description="Helical" evidence="1">
    <location>
        <begin position="395"/>
        <end position="414"/>
    </location>
</feature>
<keyword evidence="1" id="KW-0472">Membrane</keyword>
<evidence type="ECO:0000313" key="3">
    <source>
        <dbReference type="EMBL" id="EET76756.1"/>
    </source>
</evidence>
<dbReference type="AlphaFoldDB" id="C6RBC4"/>
<protein>
    <submittedName>
        <fullName evidence="3">LPXTG-motif cell wall anchor domain protein</fullName>
    </submittedName>
</protein>
<keyword evidence="1" id="KW-0812">Transmembrane</keyword>
<dbReference type="EMBL" id="ACVP01000027">
    <property type="protein sequence ID" value="EET76756.1"/>
    <property type="molecule type" value="Genomic_DNA"/>
</dbReference>
<dbReference type="InterPro" id="IPR013783">
    <property type="entry name" value="Ig-like_fold"/>
</dbReference>
<reference evidence="3 4" key="1">
    <citation type="submission" date="2009-06" db="EMBL/GenBank/DDBJ databases">
        <authorList>
            <person name="Dodson R."/>
            <person name="Sebastian Y."/>
            <person name="Madupu R."/>
            <person name="Durkin A.S."/>
            <person name="Torralba M."/>
            <person name="Methe B."/>
            <person name="Sutton G.G."/>
            <person name="Strausberg R.L."/>
            <person name="Nelson K.E."/>
        </authorList>
    </citation>
    <scope>NUCLEOTIDE SEQUENCE [LARGE SCALE GENOMIC DNA]</scope>
    <source>
        <strain evidence="3 4">SK141</strain>
    </source>
</reference>
<keyword evidence="1" id="KW-1133">Transmembrane helix</keyword>
<dbReference type="NCBIfam" id="NF033902">
    <property type="entry name" value="iso_D2_wall_anc"/>
    <property type="match status" value="1"/>
</dbReference>
<dbReference type="InterPro" id="IPR026466">
    <property type="entry name" value="Fim_isopep_form_D2_dom"/>
</dbReference>
<evidence type="ECO:0000259" key="2">
    <source>
        <dbReference type="Pfam" id="PF20623"/>
    </source>
</evidence>
<dbReference type="InterPro" id="IPR046473">
    <property type="entry name" value="Sgo0707-like_N2"/>
</dbReference>
<dbReference type="NCBIfam" id="TIGR04226">
    <property type="entry name" value="RrgB_K2N_iso_D2"/>
    <property type="match status" value="1"/>
</dbReference>
<sequence>MDNTLDTAAGWKEAGDKVAAGPGDATIDAGFQAKELTTDGSGTAKFDGLPVGLYKVTELPVEGSKYTVGSPFLVTIPMTQEDGSINYNPTVSPKNQLIQPKKTSTNNNANVGDNIGYTITAPVPAGDVDKNGARTLPKLQVTDDLSEYLEYASTADQVSVAVKGVDLVRGEDYTVQISGKNLTVDFTDSGLQKLAQARADQPDLAVEIKFDAKVVKIPANGQITNTAVEHINGNDINTSPTDKTDGPTVTHYNDVSITKNLNGNPTEDGKNGDGAEFQVFECTEQSGKWTVADGAAPIKGANAEGTAAADATLKAVGADQTKAAVADGYFLQFDPEKDYCAVETKAPAGYLVNPDPQHLTASQDKRDERVIFTATVDDVKDNIWGKLPATGMRTMLIILGLGALLFIGGAAYQLKRRNA</sequence>
<dbReference type="NCBIfam" id="TIGR01167">
    <property type="entry name" value="LPXTG_anchor"/>
    <property type="match status" value="1"/>
</dbReference>
<dbReference type="GO" id="GO:0005975">
    <property type="term" value="P:carbohydrate metabolic process"/>
    <property type="evidence" value="ECO:0007669"/>
    <property type="project" value="UniProtKB-ARBA"/>
</dbReference>
<dbReference type="Proteomes" id="UP000004384">
    <property type="component" value="Unassembled WGS sequence"/>
</dbReference>